<dbReference type="SMART" id="SM00248">
    <property type="entry name" value="ANK"/>
    <property type="match status" value="4"/>
</dbReference>
<dbReference type="Pfam" id="PF00023">
    <property type="entry name" value="Ank"/>
    <property type="match status" value="1"/>
</dbReference>
<feature type="compositionally biased region" description="Polar residues" evidence="4">
    <location>
        <begin position="271"/>
        <end position="280"/>
    </location>
</feature>
<dbReference type="GO" id="GO:0030950">
    <property type="term" value="P:establishment or maintenance of actin cytoskeleton polarity"/>
    <property type="evidence" value="ECO:0007669"/>
    <property type="project" value="EnsemblFungi"/>
</dbReference>
<dbReference type="PhylomeDB" id="A0A0W0CZP3"/>
<evidence type="ECO:0000256" key="3">
    <source>
        <dbReference type="PROSITE-ProRule" id="PRU00023"/>
    </source>
</evidence>
<dbReference type="PANTHER" id="PTHR24198:SF165">
    <property type="entry name" value="ANKYRIN REPEAT-CONTAINING PROTEIN-RELATED"/>
    <property type="match status" value="1"/>
</dbReference>
<dbReference type="InterPro" id="IPR036770">
    <property type="entry name" value="Ankyrin_rpt-contain_sf"/>
</dbReference>
<dbReference type="AlphaFoldDB" id="A0A0W0CZP3"/>
<evidence type="ECO:0000313" key="6">
    <source>
        <dbReference type="Proteomes" id="UP000054886"/>
    </source>
</evidence>
<dbReference type="Pfam" id="PF12796">
    <property type="entry name" value="Ank_2"/>
    <property type="match status" value="1"/>
</dbReference>
<dbReference type="PANTHER" id="PTHR24198">
    <property type="entry name" value="ANKYRIN REPEAT AND PROTEIN KINASE DOMAIN-CONTAINING PROTEIN"/>
    <property type="match status" value="1"/>
</dbReference>
<dbReference type="PROSITE" id="PS50088">
    <property type="entry name" value="ANK_REPEAT"/>
    <property type="match status" value="1"/>
</dbReference>
<comment type="caution">
    <text evidence="5">The sequence shown here is derived from an EMBL/GenBank/DDBJ whole genome shotgun (WGS) entry which is preliminary data.</text>
</comment>
<name>A0A0W0CZP3_CANGB</name>
<dbReference type="GO" id="GO:0005886">
    <property type="term" value="C:plasma membrane"/>
    <property type="evidence" value="ECO:0007669"/>
    <property type="project" value="EnsemblFungi"/>
</dbReference>
<evidence type="ECO:0000313" key="5">
    <source>
        <dbReference type="EMBL" id="KTB00251.1"/>
    </source>
</evidence>
<protein>
    <submittedName>
        <fullName evidence="5">Target of rapamycin complex 2 subunit AVO2</fullName>
    </submittedName>
</protein>
<proteinExistence type="predicted"/>
<reference evidence="5 6" key="1">
    <citation type="submission" date="2015-10" db="EMBL/GenBank/DDBJ databases">
        <title>Draft genomes sequences of Candida glabrata isolates 1A, 1B, 2A, 2B, 3A and 3B.</title>
        <authorList>
            <person name="Haavelsrud O.E."/>
            <person name="Gaustad P."/>
        </authorList>
    </citation>
    <scope>NUCLEOTIDE SEQUENCE [LARGE SCALE GENOMIC DNA]</scope>
    <source>
        <strain evidence="5">910700640</strain>
    </source>
</reference>
<dbReference type="Gene3D" id="1.25.40.20">
    <property type="entry name" value="Ankyrin repeat-containing domain"/>
    <property type="match status" value="1"/>
</dbReference>
<dbReference type="EMBL" id="LLZZ01000140">
    <property type="protein sequence ID" value="KTB00251.1"/>
    <property type="molecule type" value="Genomic_DNA"/>
</dbReference>
<organism evidence="5 6">
    <name type="scientific">Candida glabrata</name>
    <name type="common">Yeast</name>
    <name type="synonym">Torulopsis glabrata</name>
    <dbReference type="NCBI Taxonomy" id="5478"/>
    <lineage>
        <taxon>Eukaryota</taxon>
        <taxon>Fungi</taxon>
        <taxon>Dikarya</taxon>
        <taxon>Ascomycota</taxon>
        <taxon>Saccharomycotina</taxon>
        <taxon>Saccharomycetes</taxon>
        <taxon>Saccharomycetales</taxon>
        <taxon>Saccharomycetaceae</taxon>
        <taxon>Nakaseomyces</taxon>
    </lineage>
</organism>
<feature type="compositionally biased region" description="Low complexity" evidence="4">
    <location>
        <begin position="291"/>
        <end position="303"/>
    </location>
</feature>
<dbReference type="SUPFAM" id="SSF48403">
    <property type="entry name" value="Ankyrin repeat"/>
    <property type="match status" value="1"/>
</dbReference>
<gene>
    <name evidence="5" type="ORF">AO440_001377</name>
</gene>
<feature type="region of interest" description="Disordered" evidence="4">
    <location>
        <begin position="271"/>
        <end position="304"/>
    </location>
</feature>
<dbReference type="OMA" id="HIACMND"/>
<keyword evidence="2 3" id="KW-0040">ANK repeat</keyword>
<dbReference type="VEuPathDB" id="FungiDB:GWK60_F06215"/>
<accession>A0A0W0CZP3</accession>
<dbReference type="VEuPathDB" id="FungiDB:CAGL0F06655g"/>
<keyword evidence="1" id="KW-0677">Repeat</keyword>
<dbReference type="InterPro" id="IPR002110">
    <property type="entry name" value="Ankyrin_rpt"/>
</dbReference>
<dbReference type="PROSITE" id="PS50297">
    <property type="entry name" value="ANK_REP_REGION"/>
    <property type="match status" value="1"/>
</dbReference>
<dbReference type="GO" id="GO:0001558">
    <property type="term" value="P:regulation of cell growth"/>
    <property type="evidence" value="ECO:0007669"/>
    <property type="project" value="EnsemblFungi"/>
</dbReference>
<sequence length="408" mass="45173">MLEDPSLRLRKAIKEGNLLIVKRLLRRFPDLLTNIDPCNGWSSLHYASYHGRYLICVLLIQLGHDKTEVLKTFKGNTCVHLALMNGHEQTTHLLLQHFPRFINKAGELGRTPTHIACIHDYYQCLSLLIGVGANLMMKDDKGNTPLHLCLEFGSTNCMKMLVNEIQISDDSIRNNDNWRPSDVAKTVELAKFYKKIRKESAATDNLKKPSFQSFKTPVLTSKAVFDDGPSPVLSINSSQIGNTGTNNINNSPLPRLQGIFTSRRPSVPTLNEIHNGNDRSPLSGANAFGLSKSSSTRSASSPSHIVRNKSLTYLGVKDKPRMGKFEVNTESDSSRSNIFGGSDNSALINRYLIPSKSINADDAATSEDSSKDLNSPTSISFNPHRRVSLLNIPISKLRNDGSTNDQNN</sequence>
<dbReference type="Proteomes" id="UP000054886">
    <property type="component" value="Unassembled WGS sequence"/>
</dbReference>
<evidence type="ECO:0000256" key="2">
    <source>
        <dbReference type="ARBA" id="ARBA00023043"/>
    </source>
</evidence>
<dbReference type="VEuPathDB" id="FungiDB:GVI51_F06237"/>
<evidence type="ECO:0000256" key="1">
    <source>
        <dbReference type="ARBA" id="ARBA00022737"/>
    </source>
</evidence>
<feature type="repeat" description="ANK" evidence="3">
    <location>
        <begin position="108"/>
        <end position="140"/>
    </location>
</feature>
<dbReference type="GO" id="GO:0031932">
    <property type="term" value="C:TORC2 complex"/>
    <property type="evidence" value="ECO:0007669"/>
    <property type="project" value="EnsemblFungi"/>
</dbReference>
<evidence type="ECO:0000256" key="4">
    <source>
        <dbReference type="SAM" id="MobiDB-lite"/>
    </source>
</evidence>
<dbReference type="VEuPathDB" id="FungiDB:B1J91_F06655g"/>